<comment type="caution">
    <text evidence="1">The sequence shown here is derived from an EMBL/GenBank/DDBJ whole genome shotgun (WGS) entry which is preliminary data.</text>
</comment>
<reference evidence="1" key="1">
    <citation type="submission" date="2022-06" db="EMBL/GenBank/DDBJ databases">
        <title>The First Complete Genome of the Simian Malaria Parasite Plasmodium brasilianum.</title>
        <authorList>
            <person name="Bajic M."/>
            <person name="Ravishankar S."/>
        </authorList>
    </citation>
    <scope>NUCLEOTIDE SEQUENCE</scope>
    <source>
        <strain evidence="1">Bolivian I</strain>
    </source>
</reference>
<protein>
    <submittedName>
        <fullName evidence="1">Uncharacterized protein</fullName>
    </submittedName>
</protein>
<organism evidence="1 2">
    <name type="scientific">Plasmodium brasilianum</name>
    <dbReference type="NCBI Taxonomy" id="5824"/>
    <lineage>
        <taxon>Eukaryota</taxon>
        <taxon>Sar</taxon>
        <taxon>Alveolata</taxon>
        <taxon>Apicomplexa</taxon>
        <taxon>Aconoidasida</taxon>
        <taxon>Haemosporida</taxon>
        <taxon>Plasmodiidae</taxon>
        <taxon>Plasmodium</taxon>
        <taxon>Plasmodium (Plasmodium)</taxon>
    </lineage>
</organism>
<proteinExistence type="predicted"/>
<dbReference type="EMBL" id="CM043771">
    <property type="protein sequence ID" value="KAI4840614.1"/>
    <property type="molecule type" value="Genomic_DNA"/>
</dbReference>
<keyword evidence="2" id="KW-1185">Reference proteome</keyword>
<name>A0ACB9YF76_PLABR</name>
<evidence type="ECO:0000313" key="2">
    <source>
        <dbReference type="Proteomes" id="UP001056978"/>
    </source>
</evidence>
<sequence length="148" mass="17176">MPLENVNDVKYATHLNKSGTFKTKKTKMNPKLSPFVQYPIEVVQDSLNINYRVVISKKCSNDLDHSVLNSPKGFKTFASYYILSISSKHLTEEQINCLLKSYNNFMCQQYEIKKNSTTTKNVTDNFLTNLKILIIFDQKDHLSFIKIR</sequence>
<evidence type="ECO:0000313" key="1">
    <source>
        <dbReference type="EMBL" id="KAI4840614.1"/>
    </source>
</evidence>
<dbReference type="Proteomes" id="UP001056978">
    <property type="component" value="Chromosome 3"/>
</dbReference>
<gene>
    <name evidence="1" type="ORF">MKS88_000847</name>
</gene>
<accession>A0ACB9YF76</accession>